<keyword evidence="7" id="KW-0408">Iron</keyword>
<sequence length="610" mass="67073">YVYCHYEHLREPVFPRKPDVAKGELAAGANVTRTDVWKREGEPAILSIARSTLSDTPRISPARTPASPEGHLDFRHTRLPTWHADRRPFHYFATGMFGLIGLAFLRGTVVKVVHGLWPARDAIAAGVIEVDLRGIQPGQNFVVKWRGKPVFVRRRTQAMIDAATADDAIVNSLRDPERDKDRVKKPEWLVMLGVCTHLGCVPYPDQGLYGGYFCPCHGSHYDHSGRIRLGPAPLNMEIPTYEFIDDDTITVQFDDGSERCGTRFARTREGWSTSVGCDDEAADAEGVPAAGHRPLRVSIDLADTRAITMAAKLYGKLGDVDKVVRCFEALDRSHPDGLTQVSIRVGLSALEREASWRLIICGQLVRKYPSVRIEPESFDRTAELFPVGTARGLLLDVMFNPAHDVPWSDRQLTRIAAAGGVVFSSLPGSIDLTVAQLRDCFGDKLVRPEVKALAASNHPVIQAVCRAQVKPDEPLEVASNTALDPLTHSALCRLGRSLLVWTTDGSSHHFGGAQGSSTGPSSTLAEDDPVAIIANASGRIDNVFSSLRYLSSLGNTKALSAMIGLKKWLMSCKGRCRPSRVFSEAEISEGIDWIDRRMADLRLSKRQSRV</sequence>
<evidence type="ECO:0000256" key="4">
    <source>
        <dbReference type="ARBA" id="ARBA00022714"/>
    </source>
</evidence>
<keyword evidence="9" id="KW-0472">Membrane</keyword>
<dbReference type="Gene3D" id="2.102.10.10">
    <property type="entry name" value="Rieske [2Fe-2S] iron-sulphur domain"/>
    <property type="match status" value="1"/>
</dbReference>
<dbReference type="InterPro" id="IPR036922">
    <property type="entry name" value="Rieske_2Fe-2S_sf"/>
</dbReference>
<dbReference type="GO" id="GO:0008121">
    <property type="term" value="F:quinol-cytochrome-c reductase activity"/>
    <property type="evidence" value="ECO:0007669"/>
    <property type="project" value="InterPro"/>
</dbReference>
<protein>
    <recommendedName>
        <fullName evidence="12">Rieske domain-containing protein</fullName>
    </recommendedName>
</protein>
<keyword evidence="3" id="KW-0812">Transmembrane</keyword>
<evidence type="ECO:0000313" key="14">
    <source>
        <dbReference type="Proteomes" id="UP000541610"/>
    </source>
</evidence>
<accession>A0A7J6NDF2</accession>
<keyword evidence="5" id="KW-0479">Metal-binding</keyword>
<feature type="domain" description="Rieske" evidence="12">
    <location>
        <begin position="159"/>
        <end position="250"/>
    </location>
</feature>
<dbReference type="PROSITE" id="PS51296">
    <property type="entry name" value="RIESKE"/>
    <property type="match status" value="1"/>
</dbReference>
<dbReference type="EMBL" id="JABANP010000474">
    <property type="protein sequence ID" value="KAF4681922.1"/>
    <property type="molecule type" value="Genomic_DNA"/>
</dbReference>
<comment type="cofactor">
    <cofactor evidence="11">
        <name>[2Fe-2S] cluster</name>
        <dbReference type="ChEBI" id="CHEBI:190135"/>
    </cofactor>
</comment>
<evidence type="ECO:0000256" key="5">
    <source>
        <dbReference type="ARBA" id="ARBA00022723"/>
    </source>
</evidence>
<feature type="non-terminal residue" evidence="13">
    <location>
        <position position="610"/>
    </location>
</feature>
<keyword evidence="4" id="KW-0001">2Fe-2S</keyword>
<dbReference type="PRINTS" id="PR00162">
    <property type="entry name" value="RIESKE"/>
</dbReference>
<dbReference type="Pfam" id="PF00355">
    <property type="entry name" value="Rieske"/>
    <property type="match status" value="1"/>
</dbReference>
<evidence type="ECO:0000256" key="8">
    <source>
        <dbReference type="ARBA" id="ARBA00023014"/>
    </source>
</evidence>
<dbReference type="AlphaFoldDB" id="A0A7J6NDF2"/>
<proteinExistence type="inferred from homology"/>
<keyword evidence="10" id="KW-1015">Disulfide bond</keyword>
<dbReference type="GO" id="GO:0046872">
    <property type="term" value="F:metal ion binding"/>
    <property type="evidence" value="ECO:0007669"/>
    <property type="project" value="UniProtKB-KW"/>
</dbReference>
<gene>
    <name evidence="13" type="ORF">FOZ60_011363</name>
</gene>
<comment type="subcellular location">
    <subcellularLocation>
        <location evidence="1">Membrane</location>
        <topology evidence="1">Single-pass membrane protein</topology>
    </subcellularLocation>
</comment>
<dbReference type="GO" id="GO:0016020">
    <property type="term" value="C:membrane"/>
    <property type="evidence" value="ECO:0007669"/>
    <property type="project" value="UniProtKB-SubCell"/>
</dbReference>
<dbReference type="NCBIfam" id="TIGR01416">
    <property type="entry name" value="Rieske_proteo"/>
    <property type="match status" value="1"/>
</dbReference>
<dbReference type="InterPro" id="IPR006317">
    <property type="entry name" value="Ubiquinol_cyt_c_Rdtase_Fe-S-su"/>
</dbReference>
<name>A0A7J6NDF2_PEROL</name>
<dbReference type="InterPro" id="IPR005805">
    <property type="entry name" value="Rieske_Fe-S_prot_C"/>
</dbReference>
<evidence type="ECO:0000256" key="1">
    <source>
        <dbReference type="ARBA" id="ARBA00004167"/>
    </source>
</evidence>
<dbReference type="SUPFAM" id="SSF50022">
    <property type="entry name" value="ISP domain"/>
    <property type="match status" value="1"/>
</dbReference>
<evidence type="ECO:0000256" key="3">
    <source>
        <dbReference type="ARBA" id="ARBA00022692"/>
    </source>
</evidence>
<keyword evidence="8" id="KW-0411">Iron-sulfur</keyword>
<organism evidence="13 14">
    <name type="scientific">Perkinsus olseni</name>
    <name type="common">Perkinsus atlanticus</name>
    <dbReference type="NCBI Taxonomy" id="32597"/>
    <lineage>
        <taxon>Eukaryota</taxon>
        <taxon>Sar</taxon>
        <taxon>Alveolata</taxon>
        <taxon>Perkinsozoa</taxon>
        <taxon>Perkinsea</taxon>
        <taxon>Perkinsida</taxon>
        <taxon>Perkinsidae</taxon>
        <taxon>Perkinsus</taxon>
    </lineage>
</organism>
<dbReference type="PANTHER" id="PTHR10134">
    <property type="entry name" value="CYTOCHROME B-C1 COMPLEX SUBUNIT RIESKE, MITOCHONDRIAL"/>
    <property type="match status" value="1"/>
</dbReference>
<keyword evidence="6" id="KW-1133">Transmembrane helix</keyword>
<reference evidence="13 14" key="1">
    <citation type="submission" date="2020-04" db="EMBL/GenBank/DDBJ databases">
        <title>Perkinsus olseni comparative genomics.</title>
        <authorList>
            <person name="Bogema D.R."/>
        </authorList>
    </citation>
    <scope>NUCLEOTIDE SEQUENCE [LARGE SCALE GENOMIC DNA]</scope>
    <source>
        <strain evidence="13">00978-12</strain>
    </source>
</reference>
<dbReference type="OrthoDB" id="1637982at2759"/>
<evidence type="ECO:0000313" key="13">
    <source>
        <dbReference type="EMBL" id="KAF4681922.1"/>
    </source>
</evidence>
<dbReference type="GO" id="GO:0051537">
    <property type="term" value="F:2 iron, 2 sulfur cluster binding"/>
    <property type="evidence" value="ECO:0007669"/>
    <property type="project" value="UniProtKB-KW"/>
</dbReference>
<evidence type="ECO:0000256" key="11">
    <source>
        <dbReference type="ARBA" id="ARBA00034078"/>
    </source>
</evidence>
<evidence type="ECO:0000256" key="2">
    <source>
        <dbReference type="ARBA" id="ARBA00010651"/>
    </source>
</evidence>
<dbReference type="CDD" id="cd03470">
    <property type="entry name" value="Rieske_cytochrome_bc1"/>
    <property type="match status" value="1"/>
</dbReference>
<evidence type="ECO:0000259" key="12">
    <source>
        <dbReference type="PROSITE" id="PS51296"/>
    </source>
</evidence>
<comment type="similarity">
    <text evidence="2">Belongs to the Rieske iron-sulfur protein family.</text>
</comment>
<dbReference type="Proteomes" id="UP000541610">
    <property type="component" value="Unassembled WGS sequence"/>
</dbReference>
<dbReference type="InterPro" id="IPR017941">
    <property type="entry name" value="Rieske_2Fe-2S"/>
</dbReference>
<evidence type="ECO:0000256" key="9">
    <source>
        <dbReference type="ARBA" id="ARBA00023136"/>
    </source>
</evidence>
<dbReference type="FunFam" id="2.102.10.10:FF:000001">
    <property type="entry name" value="Cytochrome b-c1 complex subunit Rieske, mitochondrial"/>
    <property type="match status" value="1"/>
</dbReference>
<dbReference type="InterPro" id="IPR014349">
    <property type="entry name" value="Rieske_Fe-S_prot"/>
</dbReference>
<evidence type="ECO:0000256" key="7">
    <source>
        <dbReference type="ARBA" id="ARBA00023004"/>
    </source>
</evidence>
<evidence type="ECO:0000256" key="10">
    <source>
        <dbReference type="ARBA" id="ARBA00023157"/>
    </source>
</evidence>
<comment type="caution">
    <text evidence="13">The sequence shown here is derived from an EMBL/GenBank/DDBJ whole genome shotgun (WGS) entry which is preliminary data.</text>
</comment>
<evidence type="ECO:0000256" key="6">
    <source>
        <dbReference type="ARBA" id="ARBA00022989"/>
    </source>
</evidence>